<evidence type="ECO:0000313" key="1">
    <source>
        <dbReference type="EMBL" id="TGO21914.1"/>
    </source>
</evidence>
<dbReference type="Proteomes" id="UP000297910">
    <property type="component" value="Unassembled WGS sequence"/>
</dbReference>
<evidence type="ECO:0000313" key="2">
    <source>
        <dbReference type="Proteomes" id="UP000297910"/>
    </source>
</evidence>
<organism evidence="1 2">
    <name type="scientific">Botrytis paeoniae</name>
    <dbReference type="NCBI Taxonomy" id="278948"/>
    <lineage>
        <taxon>Eukaryota</taxon>
        <taxon>Fungi</taxon>
        <taxon>Dikarya</taxon>
        <taxon>Ascomycota</taxon>
        <taxon>Pezizomycotina</taxon>
        <taxon>Leotiomycetes</taxon>
        <taxon>Helotiales</taxon>
        <taxon>Sclerotiniaceae</taxon>
        <taxon>Botrytis</taxon>
    </lineage>
</organism>
<comment type="caution">
    <text evidence="1">The sequence shown here is derived from an EMBL/GenBank/DDBJ whole genome shotgun (WGS) entry which is preliminary data.</text>
</comment>
<sequence length="144" mass="17085">MSKALSIYEPFEGNTKEEFDAQVPQERDFCYATTVDGPYIIRYITEEWKIQIGPLPDKEIKFASTYKNFFKDYYPRQIESEKFYDQDAYIKCPNYRRYLEESRDGFESTVRQRERCKKQAAEDEIAALAVLKKLSLDEKGKVKD</sequence>
<keyword evidence="2" id="KW-1185">Reference proteome</keyword>
<reference evidence="1 2" key="1">
    <citation type="submission" date="2017-12" db="EMBL/GenBank/DDBJ databases">
        <title>Comparative genomics of Botrytis spp.</title>
        <authorList>
            <person name="Valero-Jimenez C.A."/>
            <person name="Tapia P."/>
            <person name="Veloso J."/>
            <person name="Silva-Moreno E."/>
            <person name="Staats M."/>
            <person name="Valdes J.H."/>
            <person name="Van Kan J.A.L."/>
        </authorList>
    </citation>
    <scope>NUCLEOTIDE SEQUENCE [LARGE SCALE GENOMIC DNA]</scope>
    <source>
        <strain evidence="1 2">Bp0003</strain>
    </source>
</reference>
<accession>A0A4Z1FAU8</accession>
<dbReference type="EMBL" id="PQXI01000193">
    <property type="protein sequence ID" value="TGO21914.1"/>
    <property type="molecule type" value="Genomic_DNA"/>
</dbReference>
<protein>
    <submittedName>
        <fullName evidence="1">Uncharacterized protein</fullName>
    </submittedName>
</protein>
<proteinExistence type="predicted"/>
<dbReference type="AlphaFoldDB" id="A0A4Z1FAU8"/>
<name>A0A4Z1FAU8_9HELO</name>
<gene>
    <name evidence="1" type="ORF">BPAE_0194g00150</name>
</gene>